<evidence type="ECO:0000256" key="2">
    <source>
        <dbReference type="ARBA" id="ARBA00023125"/>
    </source>
</evidence>
<evidence type="ECO:0000256" key="1">
    <source>
        <dbReference type="ARBA" id="ARBA00023015"/>
    </source>
</evidence>
<dbReference type="PROSITE" id="PS50932">
    <property type="entry name" value="HTH_LACI_2"/>
    <property type="match status" value="1"/>
</dbReference>
<dbReference type="Pfam" id="PF13377">
    <property type="entry name" value="Peripla_BP_3"/>
    <property type="match status" value="1"/>
</dbReference>
<protein>
    <submittedName>
        <fullName evidence="5">LacI family transcriptional regulator</fullName>
    </submittedName>
</protein>
<dbReference type="PANTHER" id="PTHR30146:SF109">
    <property type="entry name" value="HTH-TYPE TRANSCRIPTIONAL REGULATOR GALS"/>
    <property type="match status" value="1"/>
</dbReference>
<accession>A0ABT9TX15</accession>
<dbReference type="InterPro" id="IPR000843">
    <property type="entry name" value="HTH_LacI"/>
</dbReference>
<evidence type="ECO:0000313" key="6">
    <source>
        <dbReference type="Proteomes" id="UP001229346"/>
    </source>
</evidence>
<dbReference type="SMART" id="SM00354">
    <property type="entry name" value="HTH_LACI"/>
    <property type="match status" value="1"/>
</dbReference>
<keyword evidence="1" id="KW-0805">Transcription regulation</keyword>
<gene>
    <name evidence="5" type="ORF">J2T15_001348</name>
</gene>
<comment type="caution">
    <text evidence="5">The sequence shown here is derived from an EMBL/GenBank/DDBJ whole genome shotgun (WGS) entry which is preliminary data.</text>
</comment>
<dbReference type="CDD" id="cd01392">
    <property type="entry name" value="HTH_LacI"/>
    <property type="match status" value="1"/>
</dbReference>
<proteinExistence type="predicted"/>
<dbReference type="Gene3D" id="1.10.260.40">
    <property type="entry name" value="lambda repressor-like DNA-binding domains"/>
    <property type="match status" value="1"/>
</dbReference>
<organism evidence="5 6">
    <name type="scientific">Paenibacillus harenae</name>
    <dbReference type="NCBI Taxonomy" id="306543"/>
    <lineage>
        <taxon>Bacteria</taxon>
        <taxon>Bacillati</taxon>
        <taxon>Bacillota</taxon>
        <taxon>Bacilli</taxon>
        <taxon>Bacillales</taxon>
        <taxon>Paenibacillaceae</taxon>
        <taxon>Paenibacillus</taxon>
    </lineage>
</organism>
<evidence type="ECO:0000259" key="4">
    <source>
        <dbReference type="PROSITE" id="PS50932"/>
    </source>
</evidence>
<dbReference type="Proteomes" id="UP001229346">
    <property type="component" value="Unassembled WGS sequence"/>
</dbReference>
<keyword evidence="2" id="KW-0238">DNA-binding</keyword>
<dbReference type="SUPFAM" id="SSF47413">
    <property type="entry name" value="lambda repressor-like DNA-binding domains"/>
    <property type="match status" value="1"/>
</dbReference>
<evidence type="ECO:0000256" key="3">
    <source>
        <dbReference type="ARBA" id="ARBA00023163"/>
    </source>
</evidence>
<dbReference type="EMBL" id="JAUSSU010000002">
    <property type="protein sequence ID" value="MDQ0111915.1"/>
    <property type="molecule type" value="Genomic_DNA"/>
</dbReference>
<dbReference type="Gene3D" id="3.40.50.2300">
    <property type="match status" value="2"/>
</dbReference>
<dbReference type="InterPro" id="IPR010982">
    <property type="entry name" value="Lambda_DNA-bd_dom_sf"/>
</dbReference>
<evidence type="ECO:0000313" key="5">
    <source>
        <dbReference type="EMBL" id="MDQ0111915.1"/>
    </source>
</evidence>
<dbReference type="Pfam" id="PF00356">
    <property type="entry name" value="LacI"/>
    <property type="match status" value="1"/>
</dbReference>
<dbReference type="PANTHER" id="PTHR30146">
    <property type="entry name" value="LACI-RELATED TRANSCRIPTIONAL REPRESSOR"/>
    <property type="match status" value="1"/>
</dbReference>
<dbReference type="InterPro" id="IPR028082">
    <property type="entry name" value="Peripla_BP_I"/>
</dbReference>
<reference evidence="5 6" key="1">
    <citation type="submission" date="2023-07" db="EMBL/GenBank/DDBJ databases">
        <title>Sorghum-associated microbial communities from plants grown in Nebraska, USA.</title>
        <authorList>
            <person name="Schachtman D."/>
        </authorList>
    </citation>
    <scope>NUCLEOTIDE SEQUENCE [LARGE SCALE GENOMIC DNA]</scope>
    <source>
        <strain evidence="5 6">CC482</strain>
    </source>
</reference>
<keyword evidence="6" id="KW-1185">Reference proteome</keyword>
<dbReference type="SUPFAM" id="SSF53822">
    <property type="entry name" value="Periplasmic binding protein-like I"/>
    <property type="match status" value="1"/>
</dbReference>
<keyword evidence="3" id="KW-0804">Transcription</keyword>
<sequence length="334" mass="37378">MKGKVTIQAIADYTGLSKFAVSRGLSGKSGVSPQTRESILKAAAQLGYFKELPNAPVSNEPNDHNTRDWSGTVLVLFPNIRYQNTESLYWGPIINGISTRLDQKGINILTLTEPKDESVFSLLNPEAIMGIITVGSISTPILLEIKRLGIPVMMVDHYDPAFKSDSIFADNMSSMREITTAAIRKGYRDFQFVGNIKDAPSFYERYMSFRAALEDHDIELKQIPSLISPEIDLFHETFPIAIRQHGLPEAFICTNDISVLNILFQFGQMNIAVPDNLICTGFDNTHPDLPIWATANIDKELLGKRAVDQLLWRILNPATSYEKILIQADVIFRD</sequence>
<feature type="domain" description="HTH lacI-type" evidence="4">
    <location>
        <begin position="5"/>
        <end position="48"/>
    </location>
</feature>
<dbReference type="InterPro" id="IPR046335">
    <property type="entry name" value="LacI/GalR-like_sensor"/>
</dbReference>
<name>A0ABT9TX15_PAEHA</name>